<sequence length="229" mass="25431">ELAFTLADGIAYIEASVARGLDVDAIAPRISFFFNAHNDFFEEIAKYRAARRVWARTMRERFGAKNPRAWWLRFHSQTAGASLTAQQPEINVVRTAIQALAAVLGGTQSLHTNSLDEALALPSEKAVTIALRTQQIIAEESGVTNTVDPLGGAYFVEALTDQMERECLEYFRQIENQGGVIAAIRNGYFQREIADAAYRYQQEIDGHVRGIVGVNKYVVDAPLEVPILE</sequence>
<keyword evidence="4" id="KW-1185">Reference proteome</keyword>
<dbReference type="Pfam" id="PF01642">
    <property type="entry name" value="MM_CoA_mutase"/>
    <property type="match status" value="1"/>
</dbReference>
<dbReference type="PANTHER" id="PTHR48101:SF1">
    <property type="entry name" value="METHYLMALONYL-COA MUTASE, LARGE SUBUNIT"/>
    <property type="match status" value="1"/>
</dbReference>
<dbReference type="InterPro" id="IPR006098">
    <property type="entry name" value="MMCoA_mutase_a_cat"/>
</dbReference>
<gene>
    <name evidence="3" type="ORF">SE17_41175</name>
</gene>
<evidence type="ECO:0000313" key="3">
    <source>
        <dbReference type="EMBL" id="KPV47860.1"/>
    </source>
</evidence>
<organism evidence="3 4">
    <name type="scientific">Kouleothrix aurantiaca</name>
    <dbReference type="NCBI Taxonomy" id="186479"/>
    <lineage>
        <taxon>Bacteria</taxon>
        <taxon>Bacillati</taxon>
        <taxon>Chloroflexota</taxon>
        <taxon>Chloroflexia</taxon>
        <taxon>Chloroflexales</taxon>
        <taxon>Roseiflexineae</taxon>
        <taxon>Roseiflexaceae</taxon>
        <taxon>Kouleothrix</taxon>
    </lineage>
</organism>
<protein>
    <submittedName>
        <fullName evidence="3">Methylmalonyl-CoA mutase</fullName>
    </submittedName>
</protein>
<accession>A0A0P9CQH0</accession>
<name>A0A0P9CQH0_9CHLR</name>
<dbReference type="GO" id="GO:0004494">
    <property type="term" value="F:methylmalonyl-CoA mutase activity"/>
    <property type="evidence" value="ECO:0007669"/>
    <property type="project" value="InterPro"/>
</dbReference>
<evidence type="ECO:0000256" key="1">
    <source>
        <dbReference type="ARBA" id="ARBA00023235"/>
    </source>
</evidence>
<dbReference type="GO" id="GO:0031419">
    <property type="term" value="F:cobalamin binding"/>
    <property type="evidence" value="ECO:0007669"/>
    <property type="project" value="InterPro"/>
</dbReference>
<evidence type="ECO:0000313" key="4">
    <source>
        <dbReference type="Proteomes" id="UP000050509"/>
    </source>
</evidence>
<feature type="domain" description="Methylmalonyl-CoA mutase alpha/beta chain catalytic" evidence="2">
    <location>
        <begin position="1"/>
        <end position="221"/>
    </location>
</feature>
<evidence type="ECO:0000259" key="2">
    <source>
        <dbReference type="Pfam" id="PF01642"/>
    </source>
</evidence>
<dbReference type="Proteomes" id="UP000050509">
    <property type="component" value="Unassembled WGS sequence"/>
</dbReference>
<dbReference type="InterPro" id="IPR016176">
    <property type="entry name" value="Cbl-dep_enz_cat"/>
</dbReference>
<reference evidence="3 4" key="1">
    <citation type="submission" date="2015-09" db="EMBL/GenBank/DDBJ databases">
        <title>Draft genome sequence of Kouleothrix aurantiaca JCM 19913.</title>
        <authorList>
            <person name="Hemp J."/>
        </authorList>
    </citation>
    <scope>NUCLEOTIDE SEQUENCE [LARGE SCALE GENOMIC DNA]</scope>
    <source>
        <strain evidence="3 4">COM-B</strain>
    </source>
</reference>
<dbReference type="Gene3D" id="3.20.20.240">
    <property type="entry name" value="Methylmalonyl-CoA mutase"/>
    <property type="match status" value="1"/>
</dbReference>
<dbReference type="NCBIfam" id="TIGR00641">
    <property type="entry name" value="acid_CoA_mut_N"/>
    <property type="match status" value="1"/>
</dbReference>
<dbReference type="SUPFAM" id="SSF51703">
    <property type="entry name" value="Cobalamin (vitamin B12)-dependent enzymes"/>
    <property type="match status" value="1"/>
</dbReference>
<feature type="non-terminal residue" evidence="3">
    <location>
        <position position="229"/>
    </location>
</feature>
<dbReference type="EMBL" id="LJCR01003164">
    <property type="protein sequence ID" value="KPV47860.1"/>
    <property type="molecule type" value="Genomic_DNA"/>
</dbReference>
<proteinExistence type="predicted"/>
<dbReference type="AlphaFoldDB" id="A0A0P9CQH0"/>
<feature type="non-terminal residue" evidence="3">
    <location>
        <position position="1"/>
    </location>
</feature>
<comment type="caution">
    <text evidence="3">The sequence shown here is derived from an EMBL/GenBank/DDBJ whole genome shotgun (WGS) entry which is preliminary data.</text>
</comment>
<keyword evidence="1" id="KW-0413">Isomerase</keyword>
<dbReference type="PANTHER" id="PTHR48101">
    <property type="entry name" value="METHYLMALONYL-COA MUTASE, MITOCHONDRIAL-RELATED"/>
    <property type="match status" value="1"/>
</dbReference>
<dbReference type="InterPro" id="IPR006099">
    <property type="entry name" value="MeMalonylCoA_mutase_a/b_cat"/>
</dbReference>